<dbReference type="PANTHER" id="PTHR43701">
    <property type="entry name" value="MEMBRANE TRANSPORTER PROTEIN MJ0441-RELATED"/>
    <property type="match status" value="1"/>
</dbReference>
<reference evidence="7 8" key="1">
    <citation type="submission" date="2020-07" db="EMBL/GenBank/DDBJ databases">
        <title>Sequencing the genomes of 1000 actinobacteria strains.</title>
        <authorList>
            <person name="Klenk H.-P."/>
        </authorList>
    </citation>
    <scope>NUCLEOTIDE SEQUENCE [LARGE SCALE GENOMIC DNA]</scope>
    <source>
        <strain evidence="7 8">DSM 44749</strain>
    </source>
</reference>
<feature type="transmembrane region" description="Helical" evidence="6">
    <location>
        <begin position="173"/>
        <end position="196"/>
    </location>
</feature>
<organism evidence="7 8">
    <name type="scientific">Pseudonocardia alni</name>
    <name type="common">Amycolata alni</name>
    <dbReference type="NCBI Taxonomy" id="33907"/>
    <lineage>
        <taxon>Bacteria</taxon>
        <taxon>Bacillati</taxon>
        <taxon>Actinomycetota</taxon>
        <taxon>Actinomycetes</taxon>
        <taxon>Pseudonocardiales</taxon>
        <taxon>Pseudonocardiaceae</taxon>
        <taxon>Pseudonocardia</taxon>
    </lineage>
</organism>
<keyword evidence="5 6" id="KW-0472">Membrane</keyword>
<evidence type="ECO:0000256" key="3">
    <source>
        <dbReference type="ARBA" id="ARBA00022692"/>
    </source>
</evidence>
<keyword evidence="4 6" id="KW-1133">Transmembrane helix</keyword>
<keyword evidence="8" id="KW-1185">Reference proteome</keyword>
<evidence type="ECO:0000313" key="7">
    <source>
        <dbReference type="EMBL" id="NYG02567.1"/>
    </source>
</evidence>
<evidence type="ECO:0000256" key="4">
    <source>
        <dbReference type="ARBA" id="ARBA00022989"/>
    </source>
</evidence>
<dbReference type="GO" id="GO:0005886">
    <property type="term" value="C:plasma membrane"/>
    <property type="evidence" value="ECO:0007669"/>
    <property type="project" value="UniProtKB-SubCell"/>
</dbReference>
<name>A0A852W0X1_PSEA5</name>
<evidence type="ECO:0000313" key="8">
    <source>
        <dbReference type="Proteomes" id="UP000549695"/>
    </source>
</evidence>
<dbReference type="InterPro" id="IPR051598">
    <property type="entry name" value="TSUP/Inactive_protease-like"/>
</dbReference>
<evidence type="ECO:0000256" key="1">
    <source>
        <dbReference type="ARBA" id="ARBA00004141"/>
    </source>
</evidence>
<comment type="caution">
    <text evidence="7">The sequence shown here is derived from an EMBL/GenBank/DDBJ whole genome shotgun (WGS) entry which is preliminary data.</text>
</comment>
<gene>
    <name evidence="7" type="ORF">HDA37_002852</name>
</gene>
<proteinExistence type="inferred from homology"/>
<dbReference type="EMBL" id="JACCCZ010000001">
    <property type="protein sequence ID" value="NYG02567.1"/>
    <property type="molecule type" value="Genomic_DNA"/>
</dbReference>
<evidence type="ECO:0000256" key="5">
    <source>
        <dbReference type="ARBA" id="ARBA00023136"/>
    </source>
</evidence>
<protein>
    <recommendedName>
        <fullName evidence="6">Probable membrane transporter protein</fullName>
    </recommendedName>
</protein>
<dbReference type="AlphaFoldDB" id="A0A852W0X1"/>
<accession>A0A852W0X1</accession>
<feature type="transmembrane region" description="Helical" evidence="6">
    <location>
        <begin position="96"/>
        <end position="116"/>
    </location>
</feature>
<dbReference type="GeneID" id="98052604"/>
<feature type="transmembrane region" description="Helical" evidence="6">
    <location>
        <begin position="235"/>
        <end position="258"/>
    </location>
</feature>
<dbReference type="RefSeq" id="WP_179761355.1">
    <property type="nucleotide sequence ID" value="NZ_BAAAJZ010000003.1"/>
</dbReference>
<dbReference type="Pfam" id="PF01925">
    <property type="entry name" value="TauE"/>
    <property type="match status" value="1"/>
</dbReference>
<feature type="transmembrane region" description="Helical" evidence="6">
    <location>
        <begin position="70"/>
        <end position="90"/>
    </location>
</feature>
<dbReference type="PANTHER" id="PTHR43701:SF2">
    <property type="entry name" value="MEMBRANE TRANSPORTER PROTEIN YJNA-RELATED"/>
    <property type="match status" value="1"/>
</dbReference>
<comment type="similarity">
    <text evidence="2 6">Belongs to the 4-toluene sulfonate uptake permease (TSUP) (TC 2.A.102) family.</text>
</comment>
<feature type="transmembrane region" description="Helical" evidence="6">
    <location>
        <begin position="45"/>
        <end position="63"/>
    </location>
</feature>
<keyword evidence="3 6" id="KW-0812">Transmembrane</keyword>
<evidence type="ECO:0000256" key="6">
    <source>
        <dbReference type="RuleBase" id="RU363041"/>
    </source>
</evidence>
<dbReference type="Proteomes" id="UP000549695">
    <property type="component" value="Unassembled WGS sequence"/>
</dbReference>
<keyword evidence="6" id="KW-1003">Cell membrane</keyword>
<evidence type="ECO:0000256" key="2">
    <source>
        <dbReference type="ARBA" id="ARBA00009142"/>
    </source>
</evidence>
<sequence>MTGVLAGALGLVVGLVIGTLGGGGGVLAVPALVYALGQDARTATTGSIVIVGIIAAVGVLARLRGRTIDWRTGVGFGIVGVPTAWAGSLLNRAVPQPVLLLSFAALTLAIAVLMLVKGGASAQQADGAAVAETGAVDGGGSAPPTAGGPGSAGATAVLAAPARLSVARRVGKIVAAGSVVGFLTGFLGVGGGFLVVPALTMLMGLSMPAAIGTSLLVLTFNSISSLGARVGHLDLDWAVIGPFAAVAVLGALGGKLVADRMSGAALNRTFAGLLVVVGLFVGVQSLLAL</sequence>
<comment type="subcellular location">
    <subcellularLocation>
        <location evidence="6">Cell membrane</location>
        <topology evidence="6">Multi-pass membrane protein</topology>
    </subcellularLocation>
    <subcellularLocation>
        <location evidence="1">Membrane</location>
        <topology evidence="1">Multi-pass membrane protein</topology>
    </subcellularLocation>
</comment>
<feature type="transmembrane region" description="Helical" evidence="6">
    <location>
        <begin position="270"/>
        <end position="288"/>
    </location>
</feature>
<dbReference type="InterPro" id="IPR002781">
    <property type="entry name" value="TM_pro_TauE-like"/>
</dbReference>